<evidence type="ECO:0000313" key="2">
    <source>
        <dbReference type="Proteomes" id="UP000198287"/>
    </source>
</evidence>
<keyword evidence="2" id="KW-1185">Reference proteome</keyword>
<dbReference type="EMBL" id="LNIX01000005">
    <property type="protein sequence ID" value="OXA54439.1"/>
    <property type="molecule type" value="Genomic_DNA"/>
</dbReference>
<dbReference type="AlphaFoldDB" id="A0A226EAK1"/>
<reference evidence="1 2" key="1">
    <citation type="submission" date="2015-12" db="EMBL/GenBank/DDBJ databases">
        <title>The genome of Folsomia candida.</title>
        <authorList>
            <person name="Faddeeva A."/>
            <person name="Derks M.F."/>
            <person name="Anvar Y."/>
            <person name="Smit S."/>
            <person name="Van Straalen N."/>
            <person name="Roelofs D."/>
        </authorList>
    </citation>
    <scope>NUCLEOTIDE SEQUENCE [LARGE SCALE GENOMIC DNA]</scope>
    <source>
        <strain evidence="1 2">VU population</strain>
        <tissue evidence="1">Whole body</tissue>
    </source>
</reference>
<proteinExistence type="predicted"/>
<name>A0A226EAK1_FOLCA</name>
<organism evidence="1 2">
    <name type="scientific">Folsomia candida</name>
    <name type="common">Springtail</name>
    <dbReference type="NCBI Taxonomy" id="158441"/>
    <lineage>
        <taxon>Eukaryota</taxon>
        <taxon>Metazoa</taxon>
        <taxon>Ecdysozoa</taxon>
        <taxon>Arthropoda</taxon>
        <taxon>Hexapoda</taxon>
        <taxon>Collembola</taxon>
        <taxon>Entomobryomorpha</taxon>
        <taxon>Isotomoidea</taxon>
        <taxon>Isotomidae</taxon>
        <taxon>Proisotominae</taxon>
        <taxon>Folsomia</taxon>
    </lineage>
</organism>
<comment type="caution">
    <text evidence="1">The sequence shown here is derived from an EMBL/GenBank/DDBJ whole genome shotgun (WGS) entry which is preliminary data.</text>
</comment>
<accession>A0A226EAK1</accession>
<gene>
    <name evidence="1" type="ORF">Fcan01_10512</name>
</gene>
<protein>
    <submittedName>
        <fullName evidence="1">Uncharacterized protein</fullName>
    </submittedName>
</protein>
<evidence type="ECO:0000313" key="1">
    <source>
        <dbReference type="EMBL" id="OXA54439.1"/>
    </source>
</evidence>
<sequence length="171" mass="19031">MCPIFGNTLRINGLSKILQYHMITNYHRRAVPFREYLTPTNSTEIITNQIPLLTSNTKSYTQIQKTFNQTFGNMKSASVAMISAVVMFLCTVSFTTGQTDSPIPTGVNGTGNPDDGMSMMSMMTNGTELEGMAGCGYCGNYYPFQCSSFCGQLGWWCYRCLPCYCECSNYC</sequence>
<dbReference type="Proteomes" id="UP000198287">
    <property type="component" value="Unassembled WGS sequence"/>
</dbReference>